<evidence type="ECO:0000313" key="7">
    <source>
        <dbReference type="Proteomes" id="UP000246004"/>
    </source>
</evidence>
<dbReference type="InterPro" id="IPR001387">
    <property type="entry name" value="Cro/C1-type_HTH"/>
</dbReference>
<dbReference type="Proteomes" id="UP000217528">
    <property type="component" value="Unassembled WGS sequence"/>
</dbReference>
<dbReference type="Proteomes" id="UP000246004">
    <property type="component" value="Unassembled WGS sequence"/>
</dbReference>
<comment type="caution">
    <text evidence="4">The sequence shown here is derived from an EMBL/GenBank/DDBJ whole genome shotgun (WGS) entry which is preliminary data.</text>
</comment>
<evidence type="ECO:0000256" key="1">
    <source>
        <dbReference type="ARBA" id="ARBA00023125"/>
    </source>
</evidence>
<feature type="region of interest" description="Disordered" evidence="2">
    <location>
        <begin position="34"/>
        <end position="73"/>
    </location>
</feature>
<dbReference type="InterPro" id="IPR004451">
    <property type="entry name" value="MJ0586"/>
</dbReference>
<dbReference type="Gene3D" id="1.10.260.40">
    <property type="entry name" value="lambda repressor-like DNA-binding domains"/>
    <property type="match status" value="1"/>
</dbReference>
<dbReference type="InterPro" id="IPR010982">
    <property type="entry name" value="Lambda_DNA-bd_dom_sf"/>
</dbReference>
<dbReference type="OrthoDB" id="11138at2157"/>
<name>A0A2A2HBN1_9EURY</name>
<dbReference type="Pfam" id="PF01381">
    <property type="entry name" value="HTH_3"/>
    <property type="match status" value="1"/>
</dbReference>
<protein>
    <submittedName>
        <fullName evidence="5">Transcription factor</fullName>
    </submittedName>
</protein>
<feature type="compositionally biased region" description="Polar residues" evidence="2">
    <location>
        <begin position="34"/>
        <end position="45"/>
    </location>
</feature>
<dbReference type="GO" id="GO:0003677">
    <property type="term" value="F:DNA binding"/>
    <property type="evidence" value="ECO:0007669"/>
    <property type="project" value="UniProtKB-KW"/>
</dbReference>
<accession>A0A2A2HBN1</accession>
<dbReference type="EMBL" id="LMVN01000026">
    <property type="protein sequence ID" value="PAV06767.1"/>
    <property type="molecule type" value="Genomic_DNA"/>
</dbReference>
<dbReference type="EMBL" id="LWMS01000011">
    <property type="protein sequence ID" value="PWL08584.1"/>
    <property type="molecule type" value="Genomic_DNA"/>
</dbReference>
<dbReference type="PANTHER" id="PTHR10245">
    <property type="entry name" value="ENDOTHELIAL DIFFERENTIATION-RELATED FACTOR 1 MULTIPROTEIN BRIDGING FACTOR 1"/>
    <property type="match status" value="1"/>
</dbReference>
<evidence type="ECO:0000259" key="3">
    <source>
        <dbReference type="PROSITE" id="PS50943"/>
    </source>
</evidence>
<dbReference type="RefSeq" id="WP_095609198.1">
    <property type="nucleotide sequence ID" value="NZ_CAUHCB010000003.1"/>
</dbReference>
<dbReference type="CDD" id="cd00093">
    <property type="entry name" value="HTH_XRE"/>
    <property type="match status" value="1"/>
</dbReference>
<organism evidence="4 6">
    <name type="scientific">Methanosphaera cuniculi</name>
    <dbReference type="NCBI Taxonomy" id="1077256"/>
    <lineage>
        <taxon>Archaea</taxon>
        <taxon>Methanobacteriati</taxon>
        <taxon>Methanobacteriota</taxon>
        <taxon>Methanomada group</taxon>
        <taxon>Methanobacteria</taxon>
        <taxon>Methanobacteriales</taxon>
        <taxon>Methanobacteriaceae</taxon>
        <taxon>Methanosphaera</taxon>
    </lineage>
</organism>
<evidence type="ECO:0000313" key="5">
    <source>
        <dbReference type="EMBL" id="PWL08584.1"/>
    </source>
</evidence>
<keyword evidence="6" id="KW-1185">Reference proteome</keyword>
<dbReference type="PANTHER" id="PTHR10245:SF15">
    <property type="entry name" value="ENDOTHELIAL DIFFERENTIATION-RELATED FACTOR 1"/>
    <property type="match status" value="1"/>
</dbReference>
<dbReference type="SMART" id="SM00530">
    <property type="entry name" value="HTH_XRE"/>
    <property type="match status" value="1"/>
</dbReference>
<dbReference type="NCBIfam" id="TIGR00270">
    <property type="entry name" value="multiprotein bridging factor aMBF1"/>
    <property type="match status" value="1"/>
</dbReference>
<dbReference type="AlphaFoldDB" id="A0A2A2HBN1"/>
<reference evidence="4 6" key="2">
    <citation type="journal article" date="2017" name="BMC Genomics">
        <title>Genomic analysis of methanogenic archaea reveals a shift towards energy conservation.</title>
        <authorList>
            <person name="Gilmore S.P."/>
            <person name="Henske J.K."/>
            <person name="Sexton J.A."/>
            <person name="Solomon K.V."/>
            <person name="Seppala S."/>
            <person name="Yoo J.I."/>
            <person name="Huyett L.M."/>
            <person name="Pressman A."/>
            <person name="Cogan J.Z."/>
            <person name="Kivenson V."/>
            <person name="Peng X."/>
            <person name="Tan Y."/>
            <person name="Valentine D.L."/>
            <person name="O'Malley M.A."/>
        </authorList>
    </citation>
    <scope>NUCLEOTIDE SEQUENCE [LARGE SCALE GENOMIC DNA]</scope>
    <source>
        <strain evidence="4 6">1R-7</strain>
    </source>
</reference>
<keyword evidence="1" id="KW-0238">DNA-binding</keyword>
<feature type="domain" description="HTH cro/C1-type" evidence="3">
    <location>
        <begin position="85"/>
        <end position="139"/>
    </location>
</feature>
<dbReference type="SUPFAM" id="SSF47413">
    <property type="entry name" value="lambda repressor-like DNA-binding domains"/>
    <property type="match status" value="1"/>
</dbReference>
<gene>
    <name evidence="4" type="ORF">ASJ82_06340</name>
    <name evidence="5" type="ORF">MSCUN_05140</name>
</gene>
<dbReference type="PROSITE" id="PS50943">
    <property type="entry name" value="HTH_CROC1"/>
    <property type="match status" value="1"/>
</dbReference>
<reference evidence="5 7" key="1">
    <citation type="submission" date="2016-04" db="EMBL/GenBank/DDBJ databases">
        <title>Genome sequence of Methanosphaera cuniculi DSM 4103.</title>
        <authorList>
            <person name="Poehlein A."/>
            <person name="Seedorf H."/>
            <person name="Daniel R."/>
        </authorList>
    </citation>
    <scope>NUCLEOTIDE SEQUENCE [LARGE SCALE GENOMIC DNA]</scope>
    <source>
        <strain evidence="5 7">DSM 4103</strain>
    </source>
</reference>
<feature type="compositionally biased region" description="Polar residues" evidence="2">
    <location>
        <begin position="55"/>
        <end position="66"/>
    </location>
</feature>
<evidence type="ECO:0000313" key="6">
    <source>
        <dbReference type="Proteomes" id="UP000217528"/>
    </source>
</evidence>
<evidence type="ECO:0000313" key="4">
    <source>
        <dbReference type="EMBL" id="PAV06767.1"/>
    </source>
</evidence>
<evidence type="ECO:0000256" key="2">
    <source>
        <dbReference type="SAM" id="MobiDB-lite"/>
    </source>
</evidence>
<sequence>MNCEICGMEIKGQPYKTKIDNSVMITCKECSSYGKVQNAPQNNNQRRGKGKTRGRSNQNNRQQPRTYTKRPRDEYELIDDYEKVIRQARERKHLTQKQLGEKLYERESVIAHIESGKMVPDTKTARKLEKALNIKIIEKLESDEREFQDQRRFREATIGDIAKIKRS</sequence>
<proteinExistence type="predicted"/>